<dbReference type="PANTHER" id="PTHR43758">
    <property type="entry name" value="7,8-DIHYDRO-8-OXOGUANINE TRIPHOSPHATASE"/>
    <property type="match status" value="1"/>
</dbReference>
<reference evidence="8 9" key="1">
    <citation type="submission" date="2023-07" db="EMBL/GenBank/DDBJ databases">
        <title>Genomic Encyclopedia of Type Strains, Phase IV (KMG-IV): sequencing the most valuable type-strain genomes for metagenomic binning, comparative biology and taxonomic classification.</title>
        <authorList>
            <person name="Goeker M."/>
        </authorList>
    </citation>
    <scope>NUCLEOTIDE SEQUENCE [LARGE SCALE GENOMIC DNA]</scope>
    <source>
        <strain evidence="8 9">DSM 17740</strain>
    </source>
</reference>
<dbReference type="Pfam" id="PF00293">
    <property type="entry name" value="NUDIX"/>
    <property type="match status" value="1"/>
</dbReference>
<dbReference type="InterPro" id="IPR020476">
    <property type="entry name" value="Nudix_hydrolase"/>
</dbReference>
<evidence type="ECO:0000259" key="7">
    <source>
        <dbReference type="PROSITE" id="PS51462"/>
    </source>
</evidence>
<gene>
    <name evidence="8" type="ORF">J2S00_000544</name>
</gene>
<sequence length="163" mass="18391">MNLILWGKEVRVRFQGAYRHEVELAMFPKQYQQAGHVVALALYQNQLVFTRHKTRGMEWPGGKVEQGETPLEAVIRELKEETGGVASSVWLVGQYTVMPDGSAPFVKNIYVAAISHFEPDDITGEDTYGPVLCTKNIHPTERQGFSPLVCDGVFHYVQRTILK</sequence>
<comment type="similarity">
    <text evidence="2 6">Belongs to the Nudix hydrolase family.</text>
</comment>
<dbReference type="EMBL" id="JAUSUQ010000001">
    <property type="protein sequence ID" value="MDQ0337774.1"/>
    <property type="molecule type" value="Genomic_DNA"/>
</dbReference>
<evidence type="ECO:0000313" key="9">
    <source>
        <dbReference type="Proteomes" id="UP001232445"/>
    </source>
</evidence>
<dbReference type="Proteomes" id="UP001232445">
    <property type="component" value="Unassembled WGS sequence"/>
</dbReference>
<evidence type="ECO:0000256" key="4">
    <source>
        <dbReference type="ARBA" id="ARBA00022801"/>
    </source>
</evidence>
<evidence type="ECO:0000256" key="6">
    <source>
        <dbReference type="RuleBase" id="RU003476"/>
    </source>
</evidence>
<dbReference type="RefSeq" id="WP_307335128.1">
    <property type="nucleotide sequence ID" value="NZ_JAUSUQ010000001.1"/>
</dbReference>
<proteinExistence type="inferred from homology"/>
<evidence type="ECO:0000313" key="8">
    <source>
        <dbReference type="EMBL" id="MDQ0337774.1"/>
    </source>
</evidence>
<dbReference type="SUPFAM" id="SSF55811">
    <property type="entry name" value="Nudix"/>
    <property type="match status" value="1"/>
</dbReference>
<dbReference type="EC" id="3.6.1.55" evidence="8"/>
<name>A0ABU0CPF9_9BACI</name>
<dbReference type="InterPro" id="IPR000086">
    <property type="entry name" value="NUDIX_hydrolase_dom"/>
</dbReference>
<dbReference type="Gene3D" id="3.90.79.10">
    <property type="entry name" value="Nucleoside Triphosphate Pyrophosphohydrolase"/>
    <property type="match status" value="1"/>
</dbReference>
<dbReference type="PRINTS" id="PR00502">
    <property type="entry name" value="NUDIXFAMILY"/>
</dbReference>
<keyword evidence="3" id="KW-0479">Metal-binding</keyword>
<organism evidence="8 9">
    <name type="scientific">Caldalkalibacillus uzonensis</name>
    <dbReference type="NCBI Taxonomy" id="353224"/>
    <lineage>
        <taxon>Bacteria</taxon>
        <taxon>Bacillati</taxon>
        <taxon>Bacillota</taxon>
        <taxon>Bacilli</taxon>
        <taxon>Bacillales</taxon>
        <taxon>Bacillaceae</taxon>
        <taxon>Caldalkalibacillus</taxon>
    </lineage>
</organism>
<dbReference type="GO" id="GO:0035539">
    <property type="term" value="F:8-oxo-7,8-dihydrodeoxyguanosine triphosphate pyrophosphatase activity"/>
    <property type="evidence" value="ECO:0007669"/>
    <property type="project" value="UniProtKB-EC"/>
</dbReference>
<dbReference type="InterPro" id="IPR020084">
    <property type="entry name" value="NUDIX_hydrolase_CS"/>
</dbReference>
<accession>A0ABU0CPF9</accession>
<evidence type="ECO:0000256" key="3">
    <source>
        <dbReference type="ARBA" id="ARBA00022723"/>
    </source>
</evidence>
<keyword evidence="4 6" id="KW-0378">Hydrolase</keyword>
<comment type="cofactor">
    <cofactor evidence="1">
        <name>Mg(2+)</name>
        <dbReference type="ChEBI" id="CHEBI:18420"/>
    </cofactor>
</comment>
<protein>
    <submittedName>
        <fullName evidence="8">8-oxo-dGTP diphosphatase</fullName>
        <ecNumber evidence="8">3.6.1.55</ecNumber>
    </submittedName>
</protein>
<dbReference type="PROSITE" id="PS00893">
    <property type="entry name" value="NUDIX_BOX"/>
    <property type="match status" value="1"/>
</dbReference>
<keyword evidence="9" id="KW-1185">Reference proteome</keyword>
<feature type="domain" description="Nudix hydrolase" evidence="7">
    <location>
        <begin position="30"/>
        <end position="162"/>
    </location>
</feature>
<evidence type="ECO:0000256" key="2">
    <source>
        <dbReference type="ARBA" id="ARBA00005582"/>
    </source>
</evidence>
<dbReference type="InterPro" id="IPR015797">
    <property type="entry name" value="NUDIX_hydrolase-like_dom_sf"/>
</dbReference>
<evidence type="ECO:0000256" key="5">
    <source>
        <dbReference type="ARBA" id="ARBA00022842"/>
    </source>
</evidence>
<keyword evidence="5" id="KW-0460">Magnesium</keyword>
<evidence type="ECO:0000256" key="1">
    <source>
        <dbReference type="ARBA" id="ARBA00001946"/>
    </source>
</evidence>
<comment type="caution">
    <text evidence="8">The sequence shown here is derived from an EMBL/GenBank/DDBJ whole genome shotgun (WGS) entry which is preliminary data.</text>
</comment>
<dbReference type="PROSITE" id="PS51462">
    <property type="entry name" value="NUDIX"/>
    <property type="match status" value="1"/>
</dbReference>
<dbReference type="PANTHER" id="PTHR43758:SF8">
    <property type="entry name" value="8-OXO-DGTP DIPHOSPHATASE YTKD-RELATED"/>
    <property type="match status" value="1"/>
</dbReference>